<evidence type="ECO:0000256" key="3">
    <source>
        <dbReference type="ARBA" id="ARBA00023237"/>
    </source>
</evidence>
<dbReference type="Pfam" id="PF07676">
    <property type="entry name" value="PD40"/>
    <property type="match status" value="1"/>
</dbReference>
<accession>A0A1H9KNU3</accession>
<dbReference type="InterPro" id="IPR050330">
    <property type="entry name" value="Bact_OuterMem_StrucFunc"/>
</dbReference>
<keyword evidence="5" id="KW-0732">Signal</keyword>
<dbReference type="Pfam" id="PF00691">
    <property type="entry name" value="OmpA"/>
    <property type="match status" value="1"/>
</dbReference>
<dbReference type="InterPro" id="IPR008969">
    <property type="entry name" value="CarboxyPept-like_regulatory"/>
</dbReference>
<dbReference type="InterPro" id="IPR011990">
    <property type="entry name" value="TPR-like_helical_dom_sf"/>
</dbReference>
<dbReference type="Gene3D" id="2.60.40.1120">
    <property type="entry name" value="Carboxypeptidase-like, regulatory domain"/>
    <property type="match status" value="1"/>
</dbReference>
<dbReference type="AlphaFoldDB" id="A0A1H9KNU3"/>
<evidence type="ECO:0000313" key="8">
    <source>
        <dbReference type="Proteomes" id="UP000199572"/>
    </source>
</evidence>
<name>A0A1H9KNU3_9SPHI</name>
<dbReference type="CDD" id="cd07185">
    <property type="entry name" value="OmpA_C-like"/>
    <property type="match status" value="1"/>
</dbReference>
<dbReference type="InterPro" id="IPR006665">
    <property type="entry name" value="OmpA-like"/>
</dbReference>
<dbReference type="EMBL" id="FOGG01000003">
    <property type="protein sequence ID" value="SER00762.1"/>
    <property type="molecule type" value="Genomic_DNA"/>
</dbReference>
<dbReference type="InterPro" id="IPR006664">
    <property type="entry name" value="OMP_bac"/>
</dbReference>
<keyword evidence="2 4" id="KW-0472">Membrane</keyword>
<dbReference type="InterPro" id="IPR036737">
    <property type="entry name" value="OmpA-like_sf"/>
</dbReference>
<dbReference type="Gene3D" id="3.30.1330.60">
    <property type="entry name" value="OmpA-like domain"/>
    <property type="match status" value="1"/>
</dbReference>
<dbReference type="STRING" id="390241.SAMN04488023_10382"/>
<dbReference type="SUPFAM" id="SSF103088">
    <property type="entry name" value="OmpA-like"/>
    <property type="match status" value="1"/>
</dbReference>
<dbReference type="PANTHER" id="PTHR30329:SF21">
    <property type="entry name" value="LIPOPROTEIN YIAD-RELATED"/>
    <property type="match status" value="1"/>
</dbReference>
<dbReference type="SUPFAM" id="SSF82171">
    <property type="entry name" value="DPP6 N-terminal domain-like"/>
    <property type="match status" value="1"/>
</dbReference>
<dbReference type="PRINTS" id="PR01021">
    <property type="entry name" value="OMPADOMAIN"/>
</dbReference>
<protein>
    <submittedName>
        <fullName evidence="7">WD40-like Beta Propeller Repeat</fullName>
    </submittedName>
</protein>
<dbReference type="PROSITE" id="PS51123">
    <property type="entry name" value="OMPA_2"/>
    <property type="match status" value="1"/>
</dbReference>
<dbReference type="PANTHER" id="PTHR30329">
    <property type="entry name" value="STATOR ELEMENT OF FLAGELLAR MOTOR COMPLEX"/>
    <property type="match status" value="1"/>
</dbReference>
<dbReference type="OrthoDB" id="9809364at2"/>
<dbReference type="SUPFAM" id="SSF49464">
    <property type="entry name" value="Carboxypeptidase regulatory domain-like"/>
    <property type="match status" value="1"/>
</dbReference>
<dbReference type="Proteomes" id="UP000199572">
    <property type="component" value="Unassembled WGS sequence"/>
</dbReference>
<keyword evidence="8" id="KW-1185">Reference proteome</keyword>
<evidence type="ECO:0000256" key="5">
    <source>
        <dbReference type="SAM" id="SignalP"/>
    </source>
</evidence>
<dbReference type="Pfam" id="PF13620">
    <property type="entry name" value="CarboxypepD_reg"/>
    <property type="match status" value="1"/>
</dbReference>
<dbReference type="RefSeq" id="WP_090881448.1">
    <property type="nucleotide sequence ID" value="NZ_FOGG01000003.1"/>
</dbReference>
<feature type="domain" description="OmpA-like" evidence="6">
    <location>
        <begin position="532"/>
        <end position="653"/>
    </location>
</feature>
<organism evidence="7 8">
    <name type="scientific">Pedobacter rhizosphaerae</name>
    <dbReference type="NCBI Taxonomy" id="390241"/>
    <lineage>
        <taxon>Bacteria</taxon>
        <taxon>Pseudomonadati</taxon>
        <taxon>Bacteroidota</taxon>
        <taxon>Sphingobacteriia</taxon>
        <taxon>Sphingobacteriales</taxon>
        <taxon>Sphingobacteriaceae</taxon>
        <taxon>Pedobacter</taxon>
    </lineage>
</organism>
<sequence>MKKLTIGICLSAYCMLATGLSVKAQYVIKDADKQFELYNYTKAIPLYEEAYKKKASLHAAERLAQAYTQINNYPQSESWYAIATKLPKSGPENVLGYARALQHNAKFSEAKAQYLNYGDLNKGIAPKLLAGWAASCDSAIKWMRNPKQVVINNDKKLNSQQSDWGAVRFGQSIVFTSDRIDSSRQYKNNKGFLWFDGSKEPDKKRYGGSGNAYLKLYVNDLKTDSIHLFPVDAGIDYHVGPASFTADGKTMFFALTRIPDVLAKSKNKTATVNVEIYSSTIDADGKWTEPVSFKYNNVSEYSVADPFVSSDGQSLYFSSNMPGGKGGADIYVSLKTDAGDWGKPTNLSDLNTEGNERTPVFDSKNNLYFSSDGWIGMGGLDIFRALRSGSGIGRVENLGYPINSPKDDFSFSIDAGDGLAYFSSDRDGGLGSDDIYTIDNKIIAVYQLEGTVYNSKTGQAVSGATVTLEKVNGGAVLIETDDNGGYKFNLAKDTEYNVKAQKTAYRVDIENLATIGLTSSEVITQDLHITPIELYKGVRLDNIYYDFDKWDIRKDAALELDNLVKILQENPTIWIELGSHTDSRGKDSYNLTLSQKRAEAAVEYLISKGIERSRLEARGYGETVPLNKCKNGVECSDAEHQLNRRTEFKITKM</sequence>
<evidence type="ECO:0000256" key="4">
    <source>
        <dbReference type="PROSITE-ProRule" id="PRU00473"/>
    </source>
</evidence>
<dbReference type="InterPro" id="IPR011659">
    <property type="entry name" value="WD40"/>
</dbReference>
<feature type="chain" id="PRO_5011605761" evidence="5">
    <location>
        <begin position="25"/>
        <end position="653"/>
    </location>
</feature>
<keyword evidence="3" id="KW-0998">Cell outer membrane</keyword>
<evidence type="ECO:0000256" key="1">
    <source>
        <dbReference type="ARBA" id="ARBA00004442"/>
    </source>
</evidence>
<dbReference type="SUPFAM" id="SSF48452">
    <property type="entry name" value="TPR-like"/>
    <property type="match status" value="1"/>
</dbReference>
<comment type="subcellular location">
    <subcellularLocation>
        <location evidence="1">Cell outer membrane</location>
    </subcellularLocation>
</comment>
<dbReference type="Gene3D" id="1.25.40.10">
    <property type="entry name" value="Tetratricopeptide repeat domain"/>
    <property type="match status" value="1"/>
</dbReference>
<evidence type="ECO:0000259" key="6">
    <source>
        <dbReference type="PROSITE" id="PS51123"/>
    </source>
</evidence>
<evidence type="ECO:0000256" key="2">
    <source>
        <dbReference type="ARBA" id="ARBA00023136"/>
    </source>
</evidence>
<gene>
    <name evidence="7" type="ORF">SAMN04488023_10382</name>
</gene>
<proteinExistence type="predicted"/>
<reference evidence="7 8" key="1">
    <citation type="submission" date="2016-10" db="EMBL/GenBank/DDBJ databases">
        <authorList>
            <person name="de Groot N.N."/>
        </authorList>
    </citation>
    <scope>NUCLEOTIDE SEQUENCE [LARGE SCALE GENOMIC DNA]</scope>
    <source>
        <strain evidence="7 8">DSM 18610</strain>
    </source>
</reference>
<evidence type="ECO:0000313" key="7">
    <source>
        <dbReference type="EMBL" id="SER00762.1"/>
    </source>
</evidence>
<feature type="signal peptide" evidence="5">
    <location>
        <begin position="1"/>
        <end position="24"/>
    </location>
</feature>
<dbReference type="GO" id="GO:0009279">
    <property type="term" value="C:cell outer membrane"/>
    <property type="evidence" value="ECO:0007669"/>
    <property type="project" value="UniProtKB-SubCell"/>
</dbReference>